<comment type="caution">
    <text evidence="1">The sequence shown here is derived from an EMBL/GenBank/DDBJ whole genome shotgun (WGS) entry which is preliminary data.</text>
</comment>
<dbReference type="HOGENOM" id="CLU_3160169_0_0_1"/>
<keyword evidence="2" id="KW-1185">Reference proteome</keyword>
<evidence type="ECO:0000313" key="2">
    <source>
        <dbReference type="Proteomes" id="UP000030104"/>
    </source>
</evidence>
<evidence type="ECO:0000313" key="1">
    <source>
        <dbReference type="EMBL" id="KGO77759.1"/>
    </source>
</evidence>
<protein>
    <submittedName>
        <fullName evidence="1">Uncharacterized protein</fullName>
    </submittedName>
</protein>
<dbReference type="OrthoDB" id="10490486at2759"/>
<dbReference type="Proteomes" id="UP000030104">
    <property type="component" value="Unassembled WGS sequence"/>
</dbReference>
<dbReference type="AlphaFoldDB" id="A0A0A2LCY2"/>
<accession>A0A0A2LCY2</accession>
<name>A0A0A2LCY2_PENIT</name>
<sequence>MKHRHSTETSLDICIDLSITSTQSTKYIMYCPGNADLVFCPLMTGIGK</sequence>
<gene>
    <name evidence="1" type="ORF">PITC_010290</name>
</gene>
<organism evidence="1 2">
    <name type="scientific">Penicillium italicum</name>
    <name type="common">Blue mold</name>
    <dbReference type="NCBI Taxonomy" id="40296"/>
    <lineage>
        <taxon>Eukaryota</taxon>
        <taxon>Fungi</taxon>
        <taxon>Dikarya</taxon>
        <taxon>Ascomycota</taxon>
        <taxon>Pezizomycotina</taxon>
        <taxon>Eurotiomycetes</taxon>
        <taxon>Eurotiomycetidae</taxon>
        <taxon>Eurotiales</taxon>
        <taxon>Aspergillaceae</taxon>
        <taxon>Penicillium</taxon>
    </lineage>
</organism>
<reference evidence="1 2" key="1">
    <citation type="journal article" date="2015" name="Mol. Plant Microbe Interact.">
        <title>Genome, transcriptome, and functional analyses of Penicillium expansum provide new insights into secondary metabolism and pathogenicity.</title>
        <authorList>
            <person name="Ballester A.R."/>
            <person name="Marcet-Houben M."/>
            <person name="Levin E."/>
            <person name="Sela N."/>
            <person name="Selma-Lazaro C."/>
            <person name="Carmona L."/>
            <person name="Wisniewski M."/>
            <person name="Droby S."/>
            <person name="Gonzalez-Candelas L."/>
            <person name="Gabaldon T."/>
        </authorList>
    </citation>
    <scope>NUCLEOTIDE SEQUENCE [LARGE SCALE GENOMIC DNA]</scope>
    <source>
        <strain evidence="1 2">PHI-1</strain>
    </source>
</reference>
<dbReference type="EMBL" id="JQGA01000104">
    <property type="protein sequence ID" value="KGO77759.1"/>
    <property type="molecule type" value="Genomic_DNA"/>
</dbReference>
<proteinExistence type="predicted"/>